<evidence type="ECO:0000313" key="10">
    <source>
        <dbReference type="EMBL" id="KIH67791.1"/>
    </source>
</evidence>
<evidence type="ECO:0000256" key="1">
    <source>
        <dbReference type="ARBA" id="ARBA00004651"/>
    </source>
</evidence>
<evidence type="ECO:0000256" key="8">
    <source>
        <dbReference type="ARBA" id="ARBA00023224"/>
    </source>
</evidence>
<dbReference type="InterPro" id="IPR000276">
    <property type="entry name" value="GPCR_Rhodpsn"/>
</dbReference>
<dbReference type="OrthoDB" id="5957871at2759"/>
<evidence type="ECO:0000256" key="3">
    <source>
        <dbReference type="ARBA" id="ARBA00022692"/>
    </source>
</evidence>
<evidence type="ECO:0000256" key="6">
    <source>
        <dbReference type="ARBA" id="ARBA00023136"/>
    </source>
</evidence>
<accession>A0A0C2HE11</accession>
<keyword evidence="6" id="KW-0472">Membrane</keyword>
<gene>
    <name evidence="10" type="ORF">ANCDUO_01872</name>
</gene>
<dbReference type="GO" id="GO:0004930">
    <property type="term" value="F:G protein-coupled receptor activity"/>
    <property type="evidence" value="ECO:0007669"/>
    <property type="project" value="UniProtKB-KW"/>
</dbReference>
<keyword evidence="2" id="KW-1003">Cell membrane</keyword>
<evidence type="ECO:0000256" key="7">
    <source>
        <dbReference type="ARBA" id="ARBA00023170"/>
    </source>
</evidence>
<comment type="subcellular location">
    <subcellularLocation>
        <location evidence="1">Cell membrane</location>
        <topology evidence="1">Multi-pass membrane protein</topology>
    </subcellularLocation>
</comment>
<sequence length="71" mass="7870">MKVGLIVTPLGAWSTVAGEWRFGITLCDIWISVDVIMCTASILHLVAIALDREYKMSSQTRYALMNLALLV</sequence>
<evidence type="ECO:0000313" key="11">
    <source>
        <dbReference type="Proteomes" id="UP000054047"/>
    </source>
</evidence>
<reference evidence="10 11" key="1">
    <citation type="submission" date="2013-12" db="EMBL/GenBank/DDBJ databases">
        <title>Draft genome of the parsitic nematode Ancylostoma duodenale.</title>
        <authorList>
            <person name="Mitreva M."/>
        </authorList>
    </citation>
    <scope>NUCLEOTIDE SEQUENCE [LARGE SCALE GENOMIC DNA]</scope>
    <source>
        <strain evidence="10 11">Zhejiang</strain>
    </source>
</reference>
<dbReference type="PROSITE" id="PS50262">
    <property type="entry name" value="G_PROTEIN_RECEP_F1_2"/>
    <property type="match status" value="1"/>
</dbReference>
<keyword evidence="3" id="KW-0812">Transmembrane</keyword>
<dbReference type="GO" id="GO:0005886">
    <property type="term" value="C:plasma membrane"/>
    <property type="evidence" value="ECO:0007669"/>
    <property type="project" value="UniProtKB-SubCell"/>
</dbReference>
<dbReference type="InterPro" id="IPR017452">
    <property type="entry name" value="GPCR_Rhodpsn_7TM"/>
</dbReference>
<keyword evidence="5" id="KW-0297">G-protein coupled receptor</keyword>
<protein>
    <recommendedName>
        <fullName evidence="9">G-protein coupled receptors family 1 profile domain-containing protein</fullName>
    </recommendedName>
</protein>
<keyword evidence="8" id="KW-0807">Transducer</keyword>
<keyword evidence="11" id="KW-1185">Reference proteome</keyword>
<dbReference type="SUPFAM" id="SSF81321">
    <property type="entry name" value="Family A G protein-coupled receptor-like"/>
    <property type="match status" value="1"/>
</dbReference>
<dbReference type="PANTHER" id="PTHR24248">
    <property type="entry name" value="ADRENERGIC RECEPTOR-RELATED G-PROTEIN COUPLED RECEPTOR"/>
    <property type="match status" value="1"/>
</dbReference>
<keyword evidence="4" id="KW-1133">Transmembrane helix</keyword>
<evidence type="ECO:0000256" key="5">
    <source>
        <dbReference type="ARBA" id="ARBA00023040"/>
    </source>
</evidence>
<dbReference type="Proteomes" id="UP000054047">
    <property type="component" value="Unassembled WGS sequence"/>
</dbReference>
<feature type="domain" description="G-protein coupled receptors family 1 profile" evidence="9">
    <location>
        <begin position="1"/>
        <end position="71"/>
    </location>
</feature>
<evidence type="ECO:0000256" key="4">
    <source>
        <dbReference type="ARBA" id="ARBA00022989"/>
    </source>
</evidence>
<keyword evidence="7" id="KW-0675">Receptor</keyword>
<name>A0A0C2HE11_9BILA</name>
<evidence type="ECO:0000256" key="2">
    <source>
        <dbReference type="ARBA" id="ARBA00022475"/>
    </source>
</evidence>
<dbReference type="AlphaFoldDB" id="A0A0C2HE11"/>
<evidence type="ECO:0000259" key="9">
    <source>
        <dbReference type="PROSITE" id="PS50262"/>
    </source>
</evidence>
<organism evidence="10 11">
    <name type="scientific">Ancylostoma duodenale</name>
    <dbReference type="NCBI Taxonomy" id="51022"/>
    <lineage>
        <taxon>Eukaryota</taxon>
        <taxon>Metazoa</taxon>
        <taxon>Ecdysozoa</taxon>
        <taxon>Nematoda</taxon>
        <taxon>Chromadorea</taxon>
        <taxon>Rhabditida</taxon>
        <taxon>Rhabditina</taxon>
        <taxon>Rhabditomorpha</taxon>
        <taxon>Strongyloidea</taxon>
        <taxon>Ancylostomatidae</taxon>
        <taxon>Ancylostomatinae</taxon>
        <taxon>Ancylostoma</taxon>
    </lineage>
</organism>
<dbReference type="Pfam" id="PF00001">
    <property type="entry name" value="7tm_1"/>
    <property type="match status" value="1"/>
</dbReference>
<dbReference type="EMBL" id="KN726567">
    <property type="protein sequence ID" value="KIH67791.1"/>
    <property type="molecule type" value="Genomic_DNA"/>
</dbReference>
<proteinExistence type="predicted"/>
<dbReference type="Gene3D" id="1.20.1070.10">
    <property type="entry name" value="Rhodopsin 7-helix transmembrane proteins"/>
    <property type="match status" value="1"/>
</dbReference>